<reference evidence="2" key="1">
    <citation type="journal article" date="2019" name="bioRxiv">
        <title>The Genome of the Zebra Mussel, Dreissena polymorpha: A Resource for Invasive Species Research.</title>
        <authorList>
            <person name="McCartney M.A."/>
            <person name="Auch B."/>
            <person name="Kono T."/>
            <person name="Mallez S."/>
            <person name="Zhang Y."/>
            <person name="Obille A."/>
            <person name="Becker A."/>
            <person name="Abrahante J.E."/>
            <person name="Garbe J."/>
            <person name="Badalamenti J.P."/>
            <person name="Herman A."/>
            <person name="Mangelson H."/>
            <person name="Liachko I."/>
            <person name="Sullivan S."/>
            <person name="Sone E.D."/>
            <person name="Koren S."/>
            <person name="Silverstein K.A.T."/>
            <person name="Beckman K.B."/>
            <person name="Gohl D.M."/>
        </authorList>
    </citation>
    <scope>NUCLEOTIDE SEQUENCE</scope>
    <source>
        <strain evidence="2">Duluth1</strain>
        <tissue evidence="2">Whole animal</tissue>
    </source>
</reference>
<keyword evidence="3" id="KW-1185">Reference proteome</keyword>
<name>A0A9D4ET51_DREPO</name>
<evidence type="ECO:0000259" key="1">
    <source>
        <dbReference type="Pfam" id="PF05699"/>
    </source>
</evidence>
<comment type="caution">
    <text evidence="2">The sequence shown here is derived from an EMBL/GenBank/DDBJ whole genome shotgun (WGS) entry which is preliminary data.</text>
</comment>
<proteinExistence type="predicted"/>
<protein>
    <recommendedName>
        <fullName evidence="1">HAT C-terminal dimerisation domain-containing protein</fullName>
    </recommendedName>
</protein>
<sequence>MEDIHADYQKDQVLGECFPGTKRLIQLILIIPLSTAPVERSSFQMSNVVTKKRNRLSQQQFDALIKVIHQKEELCDQDLDDIIDIFKPNRNMCLLVKSYLKMTKVKLIG</sequence>
<dbReference type="Proteomes" id="UP000828390">
    <property type="component" value="Unassembled WGS sequence"/>
</dbReference>
<dbReference type="Pfam" id="PF05699">
    <property type="entry name" value="Dimer_Tnp_hAT"/>
    <property type="match status" value="1"/>
</dbReference>
<reference evidence="2" key="2">
    <citation type="submission" date="2020-11" db="EMBL/GenBank/DDBJ databases">
        <authorList>
            <person name="McCartney M.A."/>
            <person name="Auch B."/>
            <person name="Kono T."/>
            <person name="Mallez S."/>
            <person name="Becker A."/>
            <person name="Gohl D.M."/>
            <person name="Silverstein K.A.T."/>
            <person name="Koren S."/>
            <person name="Bechman K.B."/>
            <person name="Herman A."/>
            <person name="Abrahante J.E."/>
            <person name="Garbe J."/>
        </authorList>
    </citation>
    <scope>NUCLEOTIDE SEQUENCE</scope>
    <source>
        <strain evidence="2">Duluth1</strain>
        <tissue evidence="2">Whole animal</tissue>
    </source>
</reference>
<dbReference type="EMBL" id="JAIWYP010000008">
    <property type="protein sequence ID" value="KAH3786040.1"/>
    <property type="molecule type" value="Genomic_DNA"/>
</dbReference>
<dbReference type="AlphaFoldDB" id="A0A9D4ET51"/>
<gene>
    <name evidence="2" type="ORF">DPMN_164140</name>
</gene>
<organism evidence="2 3">
    <name type="scientific">Dreissena polymorpha</name>
    <name type="common">Zebra mussel</name>
    <name type="synonym">Mytilus polymorpha</name>
    <dbReference type="NCBI Taxonomy" id="45954"/>
    <lineage>
        <taxon>Eukaryota</taxon>
        <taxon>Metazoa</taxon>
        <taxon>Spiralia</taxon>
        <taxon>Lophotrochozoa</taxon>
        <taxon>Mollusca</taxon>
        <taxon>Bivalvia</taxon>
        <taxon>Autobranchia</taxon>
        <taxon>Heteroconchia</taxon>
        <taxon>Euheterodonta</taxon>
        <taxon>Imparidentia</taxon>
        <taxon>Neoheterodontei</taxon>
        <taxon>Myida</taxon>
        <taxon>Dreissenoidea</taxon>
        <taxon>Dreissenidae</taxon>
        <taxon>Dreissena</taxon>
    </lineage>
</organism>
<evidence type="ECO:0000313" key="3">
    <source>
        <dbReference type="Proteomes" id="UP000828390"/>
    </source>
</evidence>
<dbReference type="GO" id="GO:0046983">
    <property type="term" value="F:protein dimerization activity"/>
    <property type="evidence" value="ECO:0007669"/>
    <property type="project" value="InterPro"/>
</dbReference>
<feature type="domain" description="HAT C-terminal dimerisation" evidence="1">
    <location>
        <begin position="14"/>
        <end position="65"/>
    </location>
</feature>
<dbReference type="InterPro" id="IPR008906">
    <property type="entry name" value="HATC_C_dom"/>
</dbReference>
<evidence type="ECO:0000313" key="2">
    <source>
        <dbReference type="EMBL" id="KAH3786040.1"/>
    </source>
</evidence>
<accession>A0A9D4ET51</accession>